<dbReference type="InterPro" id="IPR036188">
    <property type="entry name" value="FAD/NAD-bd_sf"/>
</dbReference>
<keyword evidence="3" id="KW-0285">Flavoprotein</keyword>
<evidence type="ECO:0000256" key="9">
    <source>
        <dbReference type="ARBA" id="ARBA00023014"/>
    </source>
</evidence>
<keyword evidence="4" id="KW-0001">2Fe-2S</keyword>
<dbReference type="GO" id="GO:0046872">
    <property type="term" value="F:metal ion binding"/>
    <property type="evidence" value="ECO:0007669"/>
    <property type="project" value="UniProtKB-KW"/>
</dbReference>
<comment type="similarity">
    <text evidence="2">Belongs to the FAD-dependent oxidoreductase family.</text>
</comment>
<dbReference type="PROSITE" id="PS51296">
    <property type="entry name" value="RIESKE"/>
    <property type="match status" value="1"/>
</dbReference>
<keyword evidence="5" id="KW-0479">Metal-binding</keyword>
<evidence type="ECO:0000313" key="13">
    <source>
        <dbReference type="Proteomes" id="UP000445000"/>
    </source>
</evidence>
<evidence type="ECO:0000256" key="6">
    <source>
        <dbReference type="ARBA" id="ARBA00022827"/>
    </source>
</evidence>
<comment type="caution">
    <text evidence="12">The sequence shown here is derived from an EMBL/GenBank/DDBJ whole genome shotgun (WGS) entry which is preliminary data.</text>
</comment>
<evidence type="ECO:0000256" key="5">
    <source>
        <dbReference type="ARBA" id="ARBA00022723"/>
    </source>
</evidence>
<dbReference type="EMBL" id="BLJN01000002">
    <property type="protein sequence ID" value="GFE80843.1"/>
    <property type="molecule type" value="Genomic_DNA"/>
</dbReference>
<dbReference type="PANTHER" id="PTHR43429:SF3">
    <property type="entry name" value="NITRITE REDUCTASE [NAD(P)H]"/>
    <property type="match status" value="1"/>
</dbReference>
<dbReference type="GO" id="GO:0051537">
    <property type="term" value="F:2 iron, 2 sulfur cluster binding"/>
    <property type="evidence" value="ECO:0007669"/>
    <property type="project" value="UniProtKB-KW"/>
</dbReference>
<dbReference type="FunFam" id="3.50.50.60:FF:000033">
    <property type="entry name" value="Nitrite reductase [NAD(P)H], large subunit"/>
    <property type="match status" value="1"/>
</dbReference>
<evidence type="ECO:0000256" key="10">
    <source>
        <dbReference type="ARBA" id="ARBA00023063"/>
    </source>
</evidence>
<dbReference type="RefSeq" id="WP_161812468.1">
    <property type="nucleotide sequence ID" value="NZ_BLJN01000002.1"/>
</dbReference>
<dbReference type="Gene3D" id="2.102.10.10">
    <property type="entry name" value="Rieske [2Fe-2S] iron-sulphur domain"/>
    <property type="match status" value="1"/>
</dbReference>
<dbReference type="Pfam" id="PF18267">
    <property type="entry name" value="Rubredoxin_C"/>
    <property type="match status" value="1"/>
</dbReference>
<evidence type="ECO:0000256" key="4">
    <source>
        <dbReference type="ARBA" id="ARBA00022714"/>
    </source>
</evidence>
<dbReference type="Gene3D" id="3.30.390.30">
    <property type="match status" value="1"/>
</dbReference>
<dbReference type="InterPro" id="IPR023753">
    <property type="entry name" value="FAD/NAD-binding_dom"/>
</dbReference>
<dbReference type="Pfam" id="PF07992">
    <property type="entry name" value="Pyr_redox_2"/>
    <property type="match status" value="1"/>
</dbReference>
<accession>A0A829YD16</accession>
<dbReference type="NCBIfam" id="TIGR02378">
    <property type="entry name" value="nirD_assim_sml"/>
    <property type="match status" value="1"/>
</dbReference>
<comment type="cofactor">
    <cofactor evidence="1">
        <name>FAD</name>
        <dbReference type="ChEBI" id="CHEBI:57692"/>
    </cofactor>
</comment>
<sequence length="518" mass="56614">MKHTHTWSSACSFDDLLPDSGVAALIDGRQIAIFRVGDAIYALDNYDPHSEANVLSRGLVGDLNGEPVVASPVYKHHFNLATGRCVEDADYSVRAWPTRVTDGKIWIKSQPLRKTSRRKLVVVGNGMAGMKVVEELLGISGQPYDITVFGAEPVPNYNRILLSPMLAGEKQFDDIVLNPIEWYRDNGVTLHLGDPAVAIDRIRRSVRSQNGTEAEYDRLLIATGSNPIILPVPGKDLPGVVTFRDLQDVNTMLEAARTHKKAVVIGGGLLGLEAANALLKQGMQVTVVHLLETLMERQLDPVAAQLLKQSLEKRGLQFHMPAKTTAILGTDRVRGVQFADETIIEADLVVMAAGIRPNTDLARAAGLRCDRGVLVNDTMQTFDPCVYAVGECVQHRNNTYGLVAPLYEQASVCATHLSEHGVGRYRGSMLSTHLKVTGIDLFSAGDFLGGPGSEALVLRDAKRGIYKRIVLEDNKVRGAVLYGDTRDGAWYCELMNEGRDVGALRDKLIFGEAVARRQ</sequence>
<dbReference type="InterPro" id="IPR017941">
    <property type="entry name" value="Rieske_2Fe-2S"/>
</dbReference>
<keyword evidence="9" id="KW-0411">Iron-sulfur</keyword>
<dbReference type="SUPFAM" id="SSF50022">
    <property type="entry name" value="ISP domain"/>
    <property type="match status" value="1"/>
</dbReference>
<dbReference type="PRINTS" id="PR00368">
    <property type="entry name" value="FADPNR"/>
</dbReference>
<keyword evidence="6" id="KW-0274">FAD</keyword>
<evidence type="ECO:0000256" key="7">
    <source>
        <dbReference type="ARBA" id="ARBA00023002"/>
    </source>
</evidence>
<keyword evidence="7" id="KW-0560">Oxidoreductase</keyword>
<keyword evidence="10" id="KW-0534">Nitrate assimilation</keyword>
<dbReference type="SUPFAM" id="SSF51905">
    <property type="entry name" value="FAD/NAD(P)-binding domain"/>
    <property type="match status" value="2"/>
</dbReference>
<keyword evidence="13" id="KW-1185">Reference proteome</keyword>
<feature type="domain" description="Rieske" evidence="11">
    <location>
        <begin position="8"/>
        <end position="107"/>
    </location>
</feature>
<evidence type="ECO:0000259" key="11">
    <source>
        <dbReference type="PROSITE" id="PS51296"/>
    </source>
</evidence>
<dbReference type="InterPro" id="IPR041575">
    <property type="entry name" value="Rubredoxin_C"/>
</dbReference>
<evidence type="ECO:0000256" key="2">
    <source>
        <dbReference type="ARBA" id="ARBA00006442"/>
    </source>
</evidence>
<dbReference type="PRINTS" id="PR00411">
    <property type="entry name" value="PNDRDTASEI"/>
</dbReference>
<keyword evidence="8" id="KW-0408">Iron</keyword>
<gene>
    <name evidence="12" type="primary">nasD</name>
    <name evidence="12" type="ORF">GCM10011487_28430</name>
</gene>
<evidence type="ECO:0000256" key="3">
    <source>
        <dbReference type="ARBA" id="ARBA00022630"/>
    </source>
</evidence>
<dbReference type="InterPro" id="IPR016156">
    <property type="entry name" value="FAD/NAD-linked_Rdtase_dimer_sf"/>
</dbReference>
<protein>
    <submittedName>
        <fullName evidence="12">Nitrate reductase</fullName>
    </submittedName>
</protein>
<proteinExistence type="inferred from homology"/>
<dbReference type="InterPro" id="IPR050260">
    <property type="entry name" value="FAD-bd_OxRdtase"/>
</dbReference>
<reference evidence="13" key="1">
    <citation type="submission" date="2020-01" db="EMBL/GenBank/DDBJ databases">
        <title>'Steroidobacter agaridevorans' sp. nov., agar-degrading bacteria isolated from rhizosphere soils.</title>
        <authorList>
            <person name="Ikenaga M."/>
            <person name="Kataoka M."/>
            <person name="Murouchi A."/>
            <person name="Katsuragi S."/>
            <person name="Sakai M."/>
        </authorList>
    </citation>
    <scope>NUCLEOTIDE SEQUENCE [LARGE SCALE GENOMIC DNA]</scope>
    <source>
        <strain evidence="13">YU21-B</strain>
    </source>
</reference>
<dbReference type="PANTHER" id="PTHR43429">
    <property type="entry name" value="PYRIDINE NUCLEOTIDE-DISULFIDE OXIDOREDUCTASE DOMAIN-CONTAINING"/>
    <property type="match status" value="1"/>
</dbReference>
<name>A0A829YD16_9GAMM</name>
<dbReference type="Gene3D" id="3.50.50.60">
    <property type="entry name" value="FAD/NAD(P)-binding domain"/>
    <property type="match status" value="2"/>
</dbReference>
<dbReference type="Pfam" id="PF13806">
    <property type="entry name" value="Rieske_2"/>
    <property type="match status" value="1"/>
</dbReference>
<dbReference type="InterPro" id="IPR036922">
    <property type="entry name" value="Rieske_2Fe-2S_sf"/>
</dbReference>
<evidence type="ECO:0000256" key="8">
    <source>
        <dbReference type="ARBA" id="ARBA00023004"/>
    </source>
</evidence>
<dbReference type="AlphaFoldDB" id="A0A829YD16"/>
<dbReference type="CDD" id="cd03529">
    <property type="entry name" value="Rieske_NirD"/>
    <property type="match status" value="1"/>
</dbReference>
<organism evidence="12 13">
    <name type="scientific">Steroidobacter agaridevorans</name>
    <dbReference type="NCBI Taxonomy" id="2695856"/>
    <lineage>
        <taxon>Bacteria</taxon>
        <taxon>Pseudomonadati</taxon>
        <taxon>Pseudomonadota</taxon>
        <taxon>Gammaproteobacteria</taxon>
        <taxon>Steroidobacterales</taxon>
        <taxon>Steroidobacteraceae</taxon>
        <taxon>Steroidobacter</taxon>
    </lineage>
</organism>
<evidence type="ECO:0000313" key="12">
    <source>
        <dbReference type="EMBL" id="GFE80843.1"/>
    </source>
</evidence>
<dbReference type="InterPro" id="IPR012748">
    <property type="entry name" value="Rieske-like_NirD"/>
</dbReference>
<evidence type="ECO:0000256" key="1">
    <source>
        <dbReference type="ARBA" id="ARBA00001974"/>
    </source>
</evidence>
<dbReference type="Proteomes" id="UP000445000">
    <property type="component" value="Unassembled WGS sequence"/>
</dbReference>
<dbReference type="GO" id="GO:0008942">
    <property type="term" value="F:nitrite reductase [NAD(P)H] activity"/>
    <property type="evidence" value="ECO:0007669"/>
    <property type="project" value="InterPro"/>
</dbReference>
<dbReference type="GO" id="GO:0042128">
    <property type="term" value="P:nitrate assimilation"/>
    <property type="evidence" value="ECO:0007669"/>
    <property type="project" value="UniProtKB-KW"/>
</dbReference>
<dbReference type="PROSITE" id="PS51300">
    <property type="entry name" value="NIRD"/>
    <property type="match status" value="1"/>
</dbReference>